<feature type="transmembrane region" description="Helical" evidence="1">
    <location>
        <begin position="49"/>
        <end position="68"/>
    </location>
</feature>
<organism evidence="2">
    <name type="scientific">Planktothricoides raciborskii GIHE-MW2</name>
    <dbReference type="NCBI Taxonomy" id="2792601"/>
    <lineage>
        <taxon>Bacteria</taxon>
        <taxon>Bacillati</taxon>
        <taxon>Cyanobacteriota</taxon>
        <taxon>Cyanophyceae</taxon>
        <taxon>Oscillatoriophycideae</taxon>
        <taxon>Oscillatoriales</taxon>
        <taxon>Oscillatoriaceae</taxon>
        <taxon>Planktothricoides</taxon>
    </lineage>
</organism>
<name>A0AAU8J7U3_9CYAN</name>
<keyword evidence="1" id="KW-1133">Transmembrane helix</keyword>
<dbReference type="RefSeq" id="WP_054467172.1">
    <property type="nucleotide sequence ID" value="NZ_CP159837.1"/>
</dbReference>
<dbReference type="EMBL" id="CP159837">
    <property type="protein sequence ID" value="XCM35194.1"/>
    <property type="molecule type" value="Genomic_DNA"/>
</dbReference>
<gene>
    <name evidence="2" type="ORF">ABWT76_003853</name>
</gene>
<keyword evidence="1" id="KW-0812">Transmembrane</keyword>
<proteinExistence type="predicted"/>
<accession>A0AAU8J7U3</accession>
<feature type="transmembrane region" description="Helical" evidence="1">
    <location>
        <begin position="88"/>
        <end position="107"/>
    </location>
</feature>
<keyword evidence="1" id="KW-0472">Membrane</keyword>
<dbReference type="InterPro" id="IPR047709">
    <property type="entry name" value="HpsJ-like"/>
</dbReference>
<reference evidence="2" key="1">
    <citation type="submission" date="2024-07" db="EMBL/GenBank/DDBJ databases">
        <authorList>
            <person name="Kim Y.J."/>
            <person name="Jeong J.Y."/>
        </authorList>
    </citation>
    <scope>NUCLEOTIDE SEQUENCE</scope>
    <source>
        <strain evidence="2">GIHE-MW2</strain>
    </source>
</reference>
<evidence type="ECO:0000313" key="2">
    <source>
        <dbReference type="EMBL" id="XCM35194.1"/>
    </source>
</evidence>
<sequence length="272" mass="30329">MNPSSAVASLTMKVVGLLLIVSSVLDYLILAFPPELLNRQWQLGYTTQLVDRGVIPLMGVALVLLGFWIESNAGTSKISRPALLDLRFWALIFSTVFGLIFLLLFPLHLNNVRMERSAALQSIREEAAQQEAVLAQRIGSTQGQQQISEIQNRFKTELQKLISDPQLLQQRLESEEVTEQEKQLLKTFQENPSNVDQFVNQNFSAQAIQNQQLQEIRQRQDEREAQAKIRSVKSGLQTGISSLLLAAAYSAVGWTGLKNLGFIGGRAGGRPR</sequence>
<dbReference type="NCBIfam" id="NF038305">
    <property type="entry name" value="HpsJ_fam"/>
    <property type="match status" value="1"/>
</dbReference>
<protein>
    <submittedName>
        <fullName evidence="2">HpsJ family protein</fullName>
    </submittedName>
</protein>
<evidence type="ECO:0000256" key="1">
    <source>
        <dbReference type="SAM" id="Phobius"/>
    </source>
</evidence>
<dbReference type="AlphaFoldDB" id="A0AAU8J7U3"/>
<feature type="transmembrane region" description="Helical" evidence="1">
    <location>
        <begin position="6"/>
        <end position="29"/>
    </location>
</feature>